<sequence>STASRSNYSTSWKIGNKTYQPATKTRICREWTEIPREQNRWSNMKQQTLLEKKTHRKISRGSKRGRYVVGRRRSRARPGRKRSYTCDFCNNTLPANSDDSVCTVCKVKNVVQKTMNIPGMTKKWEARTYDHVVREGCISKKSQRKQICFVHIVCHK</sequence>
<name>A0A0F8XJJ1_9ZZZZ</name>
<proteinExistence type="predicted"/>
<dbReference type="AlphaFoldDB" id="A0A0F8XJJ1"/>
<accession>A0A0F8XJJ1</accession>
<feature type="region of interest" description="Disordered" evidence="1">
    <location>
        <begin position="50"/>
        <end position="76"/>
    </location>
</feature>
<comment type="caution">
    <text evidence="2">The sequence shown here is derived from an EMBL/GenBank/DDBJ whole genome shotgun (WGS) entry which is preliminary data.</text>
</comment>
<reference evidence="2" key="1">
    <citation type="journal article" date="2015" name="Nature">
        <title>Complex archaea that bridge the gap between prokaryotes and eukaryotes.</title>
        <authorList>
            <person name="Spang A."/>
            <person name="Saw J.H."/>
            <person name="Jorgensen S.L."/>
            <person name="Zaremba-Niedzwiedzka K."/>
            <person name="Martijn J."/>
            <person name="Lind A.E."/>
            <person name="van Eijk R."/>
            <person name="Schleper C."/>
            <person name="Guy L."/>
            <person name="Ettema T.J."/>
        </authorList>
    </citation>
    <scope>NUCLEOTIDE SEQUENCE</scope>
</reference>
<protein>
    <submittedName>
        <fullName evidence="2">Uncharacterized protein</fullName>
    </submittedName>
</protein>
<evidence type="ECO:0000256" key="1">
    <source>
        <dbReference type="SAM" id="MobiDB-lite"/>
    </source>
</evidence>
<feature type="non-terminal residue" evidence="2">
    <location>
        <position position="1"/>
    </location>
</feature>
<organism evidence="2">
    <name type="scientific">marine sediment metagenome</name>
    <dbReference type="NCBI Taxonomy" id="412755"/>
    <lineage>
        <taxon>unclassified sequences</taxon>
        <taxon>metagenomes</taxon>
        <taxon>ecological metagenomes</taxon>
    </lineage>
</organism>
<evidence type="ECO:0000313" key="2">
    <source>
        <dbReference type="EMBL" id="KKK42314.1"/>
    </source>
</evidence>
<gene>
    <name evidence="2" type="ORF">LCGC14_2164440</name>
</gene>
<feature type="compositionally biased region" description="Basic residues" evidence="1">
    <location>
        <begin position="53"/>
        <end position="76"/>
    </location>
</feature>
<dbReference type="EMBL" id="LAZR01070336">
    <property type="protein sequence ID" value="KKK42314.1"/>
    <property type="molecule type" value="Genomic_DNA"/>
</dbReference>